<accession>A0A2R4WPR6</accession>
<gene>
    <name evidence="2" type="ORF">DA075_23765</name>
</gene>
<protein>
    <submittedName>
        <fullName evidence="2">Uncharacterized protein</fullName>
    </submittedName>
</protein>
<dbReference type="RefSeq" id="WP_099955325.1">
    <property type="nucleotide sequence ID" value="NZ_CP028843.1"/>
</dbReference>
<evidence type="ECO:0000313" key="3">
    <source>
        <dbReference type="Proteomes" id="UP000244755"/>
    </source>
</evidence>
<dbReference type="OrthoDB" id="8005417at2"/>
<dbReference type="Proteomes" id="UP000244755">
    <property type="component" value="Chromosome 1"/>
</dbReference>
<name>A0A2R4WPR6_9HYPH</name>
<sequence>MVQEVTMGAAGAGCRMGGTQLTPTLSLDALGAGLAAAYDGLVAEAVPERLSALLRQLEWRETRAGLGNGHAGQAGHGGQASAGPSTGIPSGIPAGRLALLVGDVPGAGEAAALLARAGLETIRCLDPEAGLEALRRHGGEIALVLIGLPTERDGALDGAGLARAVATLWPTIHLVVAQPPRPEARVPEARLPPQAVPLDRAPDLLALAEQAARTPRPPVG</sequence>
<feature type="compositionally biased region" description="Gly residues" evidence="1">
    <location>
        <begin position="66"/>
        <end position="80"/>
    </location>
</feature>
<feature type="region of interest" description="Disordered" evidence="1">
    <location>
        <begin position="66"/>
        <end position="87"/>
    </location>
</feature>
<keyword evidence="3" id="KW-1185">Reference proteome</keyword>
<dbReference type="AlphaFoldDB" id="A0A2R4WPR6"/>
<evidence type="ECO:0000313" key="2">
    <source>
        <dbReference type="EMBL" id="AWB23541.1"/>
    </source>
</evidence>
<organism evidence="2 3">
    <name type="scientific">Methylobacterium currus</name>
    <dbReference type="NCBI Taxonomy" id="2051553"/>
    <lineage>
        <taxon>Bacteria</taxon>
        <taxon>Pseudomonadati</taxon>
        <taxon>Pseudomonadota</taxon>
        <taxon>Alphaproteobacteria</taxon>
        <taxon>Hyphomicrobiales</taxon>
        <taxon>Methylobacteriaceae</taxon>
        <taxon>Methylobacterium</taxon>
    </lineage>
</organism>
<dbReference type="EMBL" id="CP028843">
    <property type="protein sequence ID" value="AWB23541.1"/>
    <property type="molecule type" value="Genomic_DNA"/>
</dbReference>
<reference evidence="2 3" key="1">
    <citation type="submission" date="2018-04" db="EMBL/GenBank/DDBJ databases">
        <title>Methylobacterium sp. PR1016A genome.</title>
        <authorList>
            <person name="Park W."/>
        </authorList>
    </citation>
    <scope>NUCLEOTIDE SEQUENCE [LARGE SCALE GENOMIC DNA]</scope>
    <source>
        <strain evidence="2 3">PR1016A</strain>
    </source>
</reference>
<evidence type="ECO:0000256" key="1">
    <source>
        <dbReference type="SAM" id="MobiDB-lite"/>
    </source>
</evidence>
<proteinExistence type="predicted"/>
<dbReference type="KEGG" id="mee:DA075_23765"/>